<dbReference type="PROSITE" id="PS00041">
    <property type="entry name" value="HTH_ARAC_FAMILY_1"/>
    <property type="match status" value="1"/>
</dbReference>
<keyword evidence="7" id="KW-1185">Reference proteome</keyword>
<evidence type="ECO:0000256" key="1">
    <source>
        <dbReference type="ARBA" id="ARBA00023015"/>
    </source>
</evidence>
<evidence type="ECO:0000256" key="3">
    <source>
        <dbReference type="ARBA" id="ARBA00023163"/>
    </source>
</evidence>
<evidence type="ECO:0000313" key="7">
    <source>
        <dbReference type="Proteomes" id="UP000301309"/>
    </source>
</evidence>
<sequence>MKAVNDTLTAMCVESSGYAWVEARGAWGISFNLHTTWLVLIESGSCVQHGSSERLGPGDCFLVQPGARFEVADRPGRPLVNFEDLVVAEKPPAGEPVTRIAAARFSYRAEAAEPLLAALPPVARLRLDEAGGQALRSTFALLDLERDPSAIGAGQVTSHLADLLFVYALRAYALSESGRAHGWFAALADPGLAPALHALHADLAHPWTVEALARRAGMSRAAFASAFKRKTGRSPIDYVTYWRMYRAKALLRDTSLSLTKIAADVGYDTDATFSRAFRRHEGVAPGAWRRRSQPRTSHRPSDHRTISPSAIGRSSPDGEAGLIQQRMW</sequence>
<keyword evidence="2" id="KW-0238">DNA-binding</keyword>
<dbReference type="SUPFAM" id="SSF46689">
    <property type="entry name" value="Homeodomain-like"/>
    <property type="match status" value="2"/>
</dbReference>
<reference evidence="6 7" key="1">
    <citation type="journal article" date="2020" name="Int. J. Syst. Evol. Microbiol.">
        <title>Reclassification of Streptomyces castelarensis and Streptomyces sporoclivatus as later heterotypic synonyms of Streptomyces antimycoticus.</title>
        <authorList>
            <person name="Komaki H."/>
            <person name="Tamura T."/>
        </authorList>
    </citation>
    <scope>NUCLEOTIDE SEQUENCE [LARGE SCALE GENOMIC DNA]</scope>
    <source>
        <strain evidence="6 7">NBRC 13459</strain>
    </source>
</reference>
<evidence type="ECO:0000256" key="4">
    <source>
        <dbReference type="SAM" id="MobiDB-lite"/>
    </source>
</evidence>
<dbReference type="GO" id="GO:0043565">
    <property type="term" value="F:sequence-specific DNA binding"/>
    <property type="evidence" value="ECO:0007669"/>
    <property type="project" value="InterPro"/>
</dbReference>
<dbReference type="InterPro" id="IPR050204">
    <property type="entry name" value="AraC_XylS_family_regulators"/>
</dbReference>
<dbReference type="AlphaFoldDB" id="A0A4D4KL78"/>
<dbReference type="InterPro" id="IPR018060">
    <property type="entry name" value="HTH_AraC"/>
</dbReference>
<feature type="region of interest" description="Disordered" evidence="4">
    <location>
        <begin position="284"/>
        <end position="328"/>
    </location>
</feature>
<name>A0A4D4KL78_STRVO</name>
<comment type="caution">
    <text evidence="6">The sequence shown here is derived from an EMBL/GenBank/DDBJ whole genome shotgun (WGS) entry which is preliminary data.</text>
</comment>
<organism evidence="6 7">
    <name type="scientific">Streptomyces violaceusniger</name>
    <dbReference type="NCBI Taxonomy" id="68280"/>
    <lineage>
        <taxon>Bacteria</taxon>
        <taxon>Bacillati</taxon>
        <taxon>Actinomycetota</taxon>
        <taxon>Actinomycetes</taxon>
        <taxon>Kitasatosporales</taxon>
        <taxon>Streptomycetaceae</taxon>
        <taxon>Streptomyces</taxon>
        <taxon>Streptomyces violaceusniger group</taxon>
    </lineage>
</organism>
<dbReference type="Pfam" id="PF12833">
    <property type="entry name" value="HTH_18"/>
    <property type="match status" value="1"/>
</dbReference>
<dbReference type="InterPro" id="IPR018062">
    <property type="entry name" value="HTH_AraC-typ_CS"/>
</dbReference>
<gene>
    <name evidence="6" type="ORF">SVIO_003380</name>
</gene>
<accession>A0A4D4KL78</accession>
<dbReference type="EMBL" id="BJHW01000001">
    <property type="protein sequence ID" value="GDY49715.1"/>
    <property type="molecule type" value="Genomic_DNA"/>
</dbReference>
<dbReference type="PROSITE" id="PS01124">
    <property type="entry name" value="HTH_ARAC_FAMILY_2"/>
    <property type="match status" value="1"/>
</dbReference>
<dbReference type="Pfam" id="PF12852">
    <property type="entry name" value="Cupin_6"/>
    <property type="match status" value="1"/>
</dbReference>
<dbReference type="PANTHER" id="PTHR46796">
    <property type="entry name" value="HTH-TYPE TRANSCRIPTIONAL ACTIVATOR RHAS-RELATED"/>
    <property type="match status" value="1"/>
</dbReference>
<dbReference type="GO" id="GO:0003700">
    <property type="term" value="F:DNA-binding transcription factor activity"/>
    <property type="evidence" value="ECO:0007669"/>
    <property type="project" value="InterPro"/>
</dbReference>
<dbReference type="InterPro" id="IPR009057">
    <property type="entry name" value="Homeodomain-like_sf"/>
</dbReference>
<feature type="domain" description="HTH araC/xylS-type" evidence="5">
    <location>
        <begin position="193"/>
        <end position="291"/>
    </location>
</feature>
<dbReference type="PANTHER" id="PTHR46796:SF13">
    <property type="entry name" value="HTH-TYPE TRANSCRIPTIONAL ACTIVATOR RHAS"/>
    <property type="match status" value="1"/>
</dbReference>
<keyword evidence="1" id="KW-0805">Transcription regulation</keyword>
<protein>
    <recommendedName>
        <fullName evidence="5">HTH araC/xylS-type domain-containing protein</fullName>
    </recommendedName>
</protein>
<evidence type="ECO:0000313" key="6">
    <source>
        <dbReference type="EMBL" id="GDY49715.1"/>
    </source>
</evidence>
<dbReference type="InterPro" id="IPR032783">
    <property type="entry name" value="AraC_lig"/>
</dbReference>
<dbReference type="SMART" id="SM00342">
    <property type="entry name" value="HTH_ARAC"/>
    <property type="match status" value="1"/>
</dbReference>
<proteinExistence type="predicted"/>
<feature type="compositionally biased region" description="Basic residues" evidence="4">
    <location>
        <begin position="288"/>
        <end position="298"/>
    </location>
</feature>
<dbReference type="Gene3D" id="1.10.10.60">
    <property type="entry name" value="Homeodomain-like"/>
    <property type="match status" value="2"/>
</dbReference>
<evidence type="ECO:0000259" key="5">
    <source>
        <dbReference type="PROSITE" id="PS01124"/>
    </source>
</evidence>
<keyword evidence="3" id="KW-0804">Transcription</keyword>
<evidence type="ECO:0000256" key="2">
    <source>
        <dbReference type="ARBA" id="ARBA00023125"/>
    </source>
</evidence>
<dbReference type="Proteomes" id="UP000301309">
    <property type="component" value="Unassembled WGS sequence"/>
</dbReference>